<organism evidence="2 3">
    <name type="scientific">Linum tenue</name>
    <dbReference type="NCBI Taxonomy" id="586396"/>
    <lineage>
        <taxon>Eukaryota</taxon>
        <taxon>Viridiplantae</taxon>
        <taxon>Streptophyta</taxon>
        <taxon>Embryophyta</taxon>
        <taxon>Tracheophyta</taxon>
        <taxon>Spermatophyta</taxon>
        <taxon>Magnoliopsida</taxon>
        <taxon>eudicotyledons</taxon>
        <taxon>Gunneridae</taxon>
        <taxon>Pentapetalae</taxon>
        <taxon>rosids</taxon>
        <taxon>fabids</taxon>
        <taxon>Malpighiales</taxon>
        <taxon>Linaceae</taxon>
        <taxon>Linum</taxon>
    </lineage>
</organism>
<accession>A0AAV0KIH5</accession>
<comment type="caution">
    <text evidence="2">The sequence shown here is derived from an EMBL/GenBank/DDBJ whole genome shotgun (WGS) entry which is preliminary data.</text>
</comment>
<keyword evidence="3" id="KW-1185">Reference proteome</keyword>
<dbReference type="PANTHER" id="PTHR31896">
    <property type="entry name" value="FAMILY REGULATORY PROTEIN, PUTATIVE (AFU_ORTHOLOGUE AFUA_3G14730)-RELATED"/>
    <property type="match status" value="1"/>
</dbReference>
<dbReference type="PANTHER" id="PTHR31896:SF64">
    <property type="entry name" value="TRICHOTHECENE 3-O-ACETYLTRANSFERASE"/>
    <property type="match status" value="1"/>
</dbReference>
<dbReference type="EMBL" id="CAMGYJ010000005">
    <property type="protein sequence ID" value="CAI0422030.1"/>
    <property type="molecule type" value="Genomic_DNA"/>
</dbReference>
<evidence type="ECO:0000256" key="1">
    <source>
        <dbReference type="ARBA" id="ARBA00022679"/>
    </source>
</evidence>
<dbReference type="InterPro" id="IPR023213">
    <property type="entry name" value="CAT-like_dom_sf"/>
</dbReference>
<evidence type="ECO:0000313" key="2">
    <source>
        <dbReference type="EMBL" id="CAI0422030.1"/>
    </source>
</evidence>
<keyword evidence="1" id="KW-0808">Transferase</keyword>
<protein>
    <submittedName>
        <fullName evidence="2">Uncharacterized protein</fullName>
    </submittedName>
</protein>
<dbReference type="GO" id="GO:0016740">
    <property type="term" value="F:transferase activity"/>
    <property type="evidence" value="ECO:0007669"/>
    <property type="project" value="UniProtKB-KW"/>
</dbReference>
<sequence length="96" mass="10659">MAVVWRARITALKMAPDQETRLVLVIDARERLEPRLPEGYFGNAIKMMPPAGTWLARDILEKPLCFAVKKIQDGIANCGDGVIRSTIDCMEATKAT</sequence>
<name>A0AAV0KIH5_9ROSI</name>
<reference evidence="2" key="1">
    <citation type="submission" date="2022-08" db="EMBL/GenBank/DDBJ databases">
        <authorList>
            <person name="Gutierrez-Valencia J."/>
        </authorList>
    </citation>
    <scope>NUCLEOTIDE SEQUENCE</scope>
</reference>
<dbReference type="Pfam" id="PF02458">
    <property type="entry name" value="Transferase"/>
    <property type="match status" value="1"/>
</dbReference>
<dbReference type="InterPro" id="IPR051283">
    <property type="entry name" value="Sec_Metabolite_Acyltrans"/>
</dbReference>
<proteinExistence type="predicted"/>
<dbReference type="AlphaFoldDB" id="A0AAV0KIH5"/>
<evidence type="ECO:0000313" key="3">
    <source>
        <dbReference type="Proteomes" id="UP001154282"/>
    </source>
</evidence>
<dbReference type="Gene3D" id="3.30.559.10">
    <property type="entry name" value="Chloramphenicol acetyltransferase-like domain"/>
    <property type="match status" value="1"/>
</dbReference>
<dbReference type="Proteomes" id="UP001154282">
    <property type="component" value="Unassembled WGS sequence"/>
</dbReference>
<gene>
    <name evidence="2" type="ORF">LITE_LOCUS18994</name>
</gene>